<organism evidence="2 3">
    <name type="scientific">Elysia marginata</name>
    <dbReference type="NCBI Taxonomy" id="1093978"/>
    <lineage>
        <taxon>Eukaryota</taxon>
        <taxon>Metazoa</taxon>
        <taxon>Spiralia</taxon>
        <taxon>Lophotrochozoa</taxon>
        <taxon>Mollusca</taxon>
        <taxon>Gastropoda</taxon>
        <taxon>Heterobranchia</taxon>
        <taxon>Euthyneura</taxon>
        <taxon>Panpulmonata</taxon>
        <taxon>Sacoglossa</taxon>
        <taxon>Placobranchoidea</taxon>
        <taxon>Plakobranchidae</taxon>
        <taxon>Elysia</taxon>
    </lineage>
</organism>
<protein>
    <submittedName>
        <fullName evidence="2">Uncharacterized protein</fullName>
    </submittedName>
</protein>
<evidence type="ECO:0000313" key="3">
    <source>
        <dbReference type="Proteomes" id="UP000762676"/>
    </source>
</evidence>
<proteinExistence type="predicted"/>
<evidence type="ECO:0000256" key="1">
    <source>
        <dbReference type="SAM" id="MobiDB-lite"/>
    </source>
</evidence>
<feature type="compositionally biased region" description="Polar residues" evidence="1">
    <location>
        <begin position="30"/>
        <end position="43"/>
    </location>
</feature>
<dbReference type="Proteomes" id="UP000762676">
    <property type="component" value="Unassembled WGS sequence"/>
</dbReference>
<dbReference type="EMBL" id="BMAT01011775">
    <property type="protein sequence ID" value="GFR78819.1"/>
    <property type="molecule type" value="Genomic_DNA"/>
</dbReference>
<feature type="region of interest" description="Disordered" evidence="1">
    <location>
        <begin position="30"/>
        <end position="57"/>
    </location>
</feature>
<keyword evidence="3" id="KW-1185">Reference proteome</keyword>
<feature type="region of interest" description="Disordered" evidence="1">
    <location>
        <begin position="105"/>
        <end position="126"/>
    </location>
</feature>
<accession>A0AAV4G0H2</accession>
<feature type="compositionally biased region" description="Polar residues" evidence="1">
    <location>
        <begin position="106"/>
        <end position="118"/>
    </location>
</feature>
<gene>
    <name evidence="2" type="ORF">ElyMa_005859000</name>
</gene>
<dbReference type="AlphaFoldDB" id="A0AAV4G0H2"/>
<name>A0AAV4G0H2_9GAST</name>
<evidence type="ECO:0000313" key="2">
    <source>
        <dbReference type="EMBL" id="GFR78819.1"/>
    </source>
</evidence>
<comment type="caution">
    <text evidence="2">The sequence shown here is derived from an EMBL/GenBank/DDBJ whole genome shotgun (WGS) entry which is preliminary data.</text>
</comment>
<sequence>MAIKEENSSCSVSKAVQVSSSLEILTPNCTLSRSTPAPLQPGTSKPEHSLMTNHRTERDKAPCCTASVSTCRRGSISASSACTKRDTEKRVSVAFTAKSLCDRSDTVNVSTKGHTKSPSGDFRYRE</sequence>
<reference evidence="2 3" key="1">
    <citation type="journal article" date="2021" name="Elife">
        <title>Chloroplast acquisition without the gene transfer in kleptoplastic sea slugs, Plakobranchus ocellatus.</title>
        <authorList>
            <person name="Maeda T."/>
            <person name="Takahashi S."/>
            <person name="Yoshida T."/>
            <person name="Shimamura S."/>
            <person name="Takaki Y."/>
            <person name="Nagai Y."/>
            <person name="Toyoda A."/>
            <person name="Suzuki Y."/>
            <person name="Arimoto A."/>
            <person name="Ishii H."/>
            <person name="Satoh N."/>
            <person name="Nishiyama T."/>
            <person name="Hasebe M."/>
            <person name="Maruyama T."/>
            <person name="Minagawa J."/>
            <person name="Obokata J."/>
            <person name="Shigenobu S."/>
        </authorList>
    </citation>
    <scope>NUCLEOTIDE SEQUENCE [LARGE SCALE GENOMIC DNA]</scope>
</reference>